<proteinExistence type="predicted"/>
<name>A0ACB9KYQ7_9MYRT</name>
<evidence type="ECO:0000313" key="2">
    <source>
        <dbReference type="Proteomes" id="UP001057402"/>
    </source>
</evidence>
<comment type="caution">
    <text evidence="1">The sequence shown here is derived from an EMBL/GenBank/DDBJ whole genome shotgun (WGS) entry which is preliminary data.</text>
</comment>
<accession>A0ACB9KYQ7</accession>
<protein>
    <submittedName>
        <fullName evidence="1">Uncharacterized protein</fullName>
    </submittedName>
</protein>
<gene>
    <name evidence="1" type="ORF">MLD38_038175</name>
</gene>
<dbReference type="EMBL" id="CM042891">
    <property type="protein sequence ID" value="KAI4302430.1"/>
    <property type="molecule type" value="Genomic_DNA"/>
</dbReference>
<evidence type="ECO:0000313" key="1">
    <source>
        <dbReference type="EMBL" id="KAI4302430.1"/>
    </source>
</evidence>
<dbReference type="Proteomes" id="UP001057402">
    <property type="component" value="Chromosome 12"/>
</dbReference>
<reference evidence="2" key="1">
    <citation type="journal article" date="2023" name="Front. Plant Sci.">
        <title>Chromosomal-level genome assembly of Melastoma candidum provides insights into trichome evolution.</title>
        <authorList>
            <person name="Zhong Y."/>
            <person name="Wu W."/>
            <person name="Sun C."/>
            <person name="Zou P."/>
            <person name="Liu Y."/>
            <person name="Dai S."/>
            <person name="Zhou R."/>
        </authorList>
    </citation>
    <scope>NUCLEOTIDE SEQUENCE [LARGE SCALE GENOMIC DNA]</scope>
</reference>
<organism evidence="1 2">
    <name type="scientific">Melastoma candidum</name>
    <dbReference type="NCBI Taxonomy" id="119954"/>
    <lineage>
        <taxon>Eukaryota</taxon>
        <taxon>Viridiplantae</taxon>
        <taxon>Streptophyta</taxon>
        <taxon>Embryophyta</taxon>
        <taxon>Tracheophyta</taxon>
        <taxon>Spermatophyta</taxon>
        <taxon>Magnoliopsida</taxon>
        <taxon>eudicotyledons</taxon>
        <taxon>Gunneridae</taxon>
        <taxon>Pentapetalae</taxon>
        <taxon>rosids</taxon>
        <taxon>malvids</taxon>
        <taxon>Myrtales</taxon>
        <taxon>Melastomataceae</taxon>
        <taxon>Melastomatoideae</taxon>
        <taxon>Melastomateae</taxon>
        <taxon>Melastoma</taxon>
    </lineage>
</organism>
<sequence length="361" mass="38731">MTTAIAAAAPAVSLNSPMFSPPRLIKSVPPTSSSSSVSTDSRVQEKAMKGHEEGCGSASVMNRKRPARLCIPLATSAELELGAWKGDEKEKGVEVEVEGDGYSVYSRKGKRGKCFEDRFSAVVREDGSSKLAFFGVFDGHGGEKAAEFAALHMDAKIKEEIDRGGSDIKTAVRDAYLKTDEEFMRRNGDEEASGGTCCVSALISKGSLVVSNAGDCRAVISRGGVAEALTLDHRPSVNSERERIEDNGGYVDCCNGIWRIQGSLAVSRSIGDRHLKRWVIAEPETRILPITPQSEFLILASDGLWDRVTNQEAVDVVRPMLIGGGTLNGSSAGKKLAELSSRRGSRDDITVTIVDMGRFVS</sequence>
<keyword evidence="2" id="KW-1185">Reference proteome</keyword>